<reference evidence="2 3" key="1">
    <citation type="journal article" date="2019" name="G3 (Bethesda)">
        <title>Sequencing of a Wild Apple (Malus baccata) Genome Unravels the Differences Between Cultivated and Wild Apple Species Regarding Disease Resistance and Cold Tolerance.</title>
        <authorList>
            <person name="Chen X."/>
        </authorList>
    </citation>
    <scope>NUCLEOTIDE SEQUENCE [LARGE SCALE GENOMIC DNA]</scope>
    <source>
        <strain evidence="3">cv. Shandingzi</strain>
        <tissue evidence="2">Leaves</tissue>
    </source>
</reference>
<keyword evidence="3" id="KW-1185">Reference proteome</keyword>
<dbReference type="EMBL" id="VIEB01000402">
    <property type="protein sequence ID" value="TQD92067.1"/>
    <property type="molecule type" value="Genomic_DNA"/>
</dbReference>
<dbReference type="AlphaFoldDB" id="A0A540LZZ6"/>
<evidence type="ECO:0000313" key="2">
    <source>
        <dbReference type="EMBL" id="TQD92067.1"/>
    </source>
</evidence>
<proteinExistence type="predicted"/>
<sequence length="84" mass="8952">MENIDHLDLIGTSRGGLDHLEEIHREVNTSSSDCCNSHALKSGNGSGNGVGGCERRRGELPSGGSEREVVQPWKFKVEGGGLSF</sequence>
<dbReference type="Proteomes" id="UP000315295">
    <property type="component" value="Unassembled WGS sequence"/>
</dbReference>
<feature type="compositionally biased region" description="Basic and acidic residues" evidence="1">
    <location>
        <begin position="53"/>
        <end position="67"/>
    </location>
</feature>
<accession>A0A540LZZ6</accession>
<name>A0A540LZZ6_MALBA</name>
<organism evidence="2 3">
    <name type="scientific">Malus baccata</name>
    <name type="common">Siberian crab apple</name>
    <name type="synonym">Pyrus baccata</name>
    <dbReference type="NCBI Taxonomy" id="106549"/>
    <lineage>
        <taxon>Eukaryota</taxon>
        <taxon>Viridiplantae</taxon>
        <taxon>Streptophyta</taxon>
        <taxon>Embryophyta</taxon>
        <taxon>Tracheophyta</taxon>
        <taxon>Spermatophyta</taxon>
        <taxon>Magnoliopsida</taxon>
        <taxon>eudicotyledons</taxon>
        <taxon>Gunneridae</taxon>
        <taxon>Pentapetalae</taxon>
        <taxon>rosids</taxon>
        <taxon>fabids</taxon>
        <taxon>Rosales</taxon>
        <taxon>Rosaceae</taxon>
        <taxon>Amygdaloideae</taxon>
        <taxon>Maleae</taxon>
        <taxon>Malus</taxon>
    </lineage>
</organism>
<comment type="caution">
    <text evidence="2">The sequence shown here is derived from an EMBL/GenBank/DDBJ whole genome shotgun (WGS) entry which is preliminary data.</text>
</comment>
<protein>
    <submittedName>
        <fullName evidence="2">Uncharacterized protein</fullName>
    </submittedName>
</protein>
<evidence type="ECO:0000313" key="3">
    <source>
        <dbReference type="Proteomes" id="UP000315295"/>
    </source>
</evidence>
<evidence type="ECO:0000256" key="1">
    <source>
        <dbReference type="SAM" id="MobiDB-lite"/>
    </source>
</evidence>
<feature type="region of interest" description="Disordered" evidence="1">
    <location>
        <begin position="44"/>
        <end position="67"/>
    </location>
</feature>
<gene>
    <name evidence="2" type="ORF">C1H46_022346</name>
</gene>